<organism evidence="1 2">
    <name type="scientific">Scleroderma citrinum Foug A</name>
    <dbReference type="NCBI Taxonomy" id="1036808"/>
    <lineage>
        <taxon>Eukaryota</taxon>
        <taxon>Fungi</taxon>
        <taxon>Dikarya</taxon>
        <taxon>Basidiomycota</taxon>
        <taxon>Agaricomycotina</taxon>
        <taxon>Agaricomycetes</taxon>
        <taxon>Agaricomycetidae</taxon>
        <taxon>Boletales</taxon>
        <taxon>Sclerodermatineae</taxon>
        <taxon>Sclerodermataceae</taxon>
        <taxon>Scleroderma</taxon>
    </lineage>
</organism>
<protein>
    <submittedName>
        <fullName evidence="1">Uncharacterized protein</fullName>
    </submittedName>
</protein>
<evidence type="ECO:0000313" key="1">
    <source>
        <dbReference type="EMBL" id="KIM58461.1"/>
    </source>
</evidence>
<reference evidence="1 2" key="1">
    <citation type="submission" date="2014-04" db="EMBL/GenBank/DDBJ databases">
        <authorList>
            <consortium name="DOE Joint Genome Institute"/>
            <person name="Kuo A."/>
            <person name="Kohler A."/>
            <person name="Nagy L.G."/>
            <person name="Floudas D."/>
            <person name="Copeland A."/>
            <person name="Barry K.W."/>
            <person name="Cichocki N."/>
            <person name="Veneault-Fourrey C."/>
            <person name="LaButti K."/>
            <person name="Lindquist E.A."/>
            <person name="Lipzen A."/>
            <person name="Lundell T."/>
            <person name="Morin E."/>
            <person name="Murat C."/>
            <person name="Sun H."/>
            <person name="Tunlid A."/>
            <person name="Henrissat B."/>
            <person name="Grigoriev I.V."/>
            <person name="Hibbett D.S."/>
            <person name="Martin F."/>
            <person name="Nordberg H.P."/>
            <person name="Cantor M.N."/>
            <person name="Hua S.X."/>
        </authorList>
    </citation>
    <scope>NUCLEOTIDE SEQUENCE [LARGE SCALE GENOMIC DNA]</scope>
    <source>
        <strain evidence="1 2">Foug A</strain>
    </source>
</reference>
<evidence type="ECO:0000313" key="2">
    <source>
        <dbReference type="Proteomes" id="UP000053989"/>
    </source>
</evidence>
<feature type="non-terminal residue" evidence="1">
    <location>
        <position position="1"/>
    </location>
</feature>
<name>A0A0C3DR30_9AGAM</name>
<keyword evidence="2" id="KW-1185">Reference proteome</keyword>
<reference evidence="2" key="2">
    <citation type="submission" date="2015-01" db="EMBL/GenBank/DDBJ databases">
        <title>Evolutionary Origins and Diversification of the Mycorrhizal Mutualists.</title>
        <authorList>
            <consortium name="DOE Joint Genome Institute"/>
            <consortium name="Mycorrhizal Genomics Consortium"/>
            <person name="Kohler A."/>
            <person name="Kuo A."/>
            <person name="Nagy L.G."/>
            <person name="Floudas D."/>
            <person name="Copeland A."/>
            <person name="Barry K.W."/>
            <person name="Cichocki N."/>
            <person name="Veneault-Fourrey C."/>
            <person name="LaButti K."/>
            <person name="Lindquist E.A."/>
            <person name="Lipzen A."/>
            <person name="Lundell T."/>
            <person name="Morin E."/>
            <person name="Murat C."/>
            <person name="Riley R."/>
            <person name="Ohm R."/>
            <person name="Sun H."/>
            <person name="Tunlid A."/>
            <person name="Henrissat B."/>
            <person name="Grigoriev I.V."/>
            <person name="Hibbett D.S."/>
            <person name="Martin F."/>
        </authorList>
    </citation>
    <scope>NUCLEOTIDE SEQUENCE [LARGE SCALE GENOMIC DNA]</scope>
    <source>
        <strain evidence="2">Foug A</strain>
    </source>
</reference>
<dbReference type="EMBL" id="KN822085">
    <property type="protein sequence ID" value="KIM58461.1"/>
    <property type="molecule type" value="Genomic_DNA"/>
</dbReference>
<proteinExistence type="predicted"/>
<accession>A0A0C3DR30</accession>
<dbReference type="AlphaFoldDB" id="A0A0C3DR30"/>
<gene>
    <name evidence="1" type="ORF">SCLCIDRAFT_1218592</name>
</gene>
<dbReference type="Proteomes" id="UP000053989">
    <property type="component" value="Unassembled WGS sequence"/>
</dbReference>
<dbReference type="InParanoid" id="A0A0C3DR30"/>
<dbReference type="HOGENOM" id="CLU_2962234_0_0_1"/>
<sequence length="59" mass="6501">MWAYELPRVSPLSELLCHFSCGPWALLQTMIELADDEKKSSCSDFVNKLIAASALSALV</sequence>